<evidence type="ECO:0000256" key="3">
    <source>
        <dbReference type="PIRSR" id="PIRSR600407-1"/>
    </source>
</evidence>
<evidence type="ECO:0000256" key="4">
    <source>
        <dbReference type="PIRSR" id="PIRSR600407-2"/>
    </source>
</evidence>
<evidence type="ECO:0000313" key="8">
    <source>
        <dbReference type="WBParaSite" id="EVEC_0000057901-mRNA-1"/>
    </source>
</evidence>
<dbReference type="GO" id="GO:0016020">
    <property type="term" value="C:membrane"/>
    <property type="evidence" value="ECO:0007669"/>
    <property type="project" value="TreeGrafter"/>
</dbReference>
<accession>A0A0N4UTH0</accession>
<organism evidence="8">
    <name type="scientific">Enterobius vermicularis</name>
    <name type="common">Human pinworm</name>
    <dbReference type="NCBI Taxonomy" id="51028"/>
    <lineage>
        <taxon>Eukaryota</taxon>
        <taxon>Metazoa</taxon>
        <taxon>Ecdysozoa</taxon>
        <taxon>Nematoda</taxon>
        <taxon>Chromadorea</taxon>
        <taxon>Rhabditida</taxon>
        <taxon>Spirurina</taxon>
        <taxon>Oxyuridomorpha</taxon>
        <taxon>Oxyuroidea</taxon>
        <taxon>Oxyuridae</taxon>
        <taxon>Enterobius</taxon>
    </lineage>
</organism>
<evidence type="ECO:0000313" key="7">
    <source>
        <dbReference type="Proteomes" id="UP000274131"/>
    </source>
</evidence>
<evidence type="ECO:0000256" key="1">
    <source>
        <dbReference type="ARBA" id="ARBA00009283"/>
    </source>
</evidence>
<protein>
    <submittedName>
        <fullName evidence="8">Nucleoside-diphosphatase mig-23</fullName>
    </submittedName>
</protein>
<reference evidence="6 7" key="2">
    <citation type="submission" date="2018-10" db="EMBL/GenBank/DDBJ databases">
        <authorList>
            <consortium name="Pathogen Informatics"/>
        </authorList>
    </citation>
    <scope>NUCLEOTIDE SEQUENCE [LARGE SCALE GENOMIC DNA]</scope>
</reference>
<dbReference type="PANTHER" id="PTHR11782:SF121">
    <property type="entry name" value="NUCLEOSIDE-DIPHOSPHATASE MIG-23"/>
    <property type="match status" value="1"/>
</dbReference>
<dbReference type="GO" id="GO:0005524">
    <property type="term" value="F:ATP binding"/>
    <property type="evidence" value="ECO:0007669"/>
    <property type="project" value="UniProtKB-KW"/>
</dbReference>
<dbReference type="Proteomes" id="UP000274131">
    <property type="component" value="Unassembled WGS sequence"/>
</dbReference>
<dbReference type="GO" id="GO:0004382">
    <property type="term" value="F:GDP phosphatase activity"/>
    <property type="evidence" value="ECO:0007669"/>
    <property type="project" value="TreeGrafter"/>
</dbReference>
<comment type="similarity">
    <text evidence="1 5">Belongs to the GDA1/CD39 NTPase family.</text>
</comment>
<dbReference type="AlphaFoldDB" id="A0A0N4UTH0"/>
<keyword evidence="4" id="KW-0067">ATP-binding</keyword>
<dbReference type="PANTHER" id="PTHR11782">
    <property type="entry name" value="ADENOSINE/GUANOSINE DIPHOSPHATASE"/>
    <property type="match status" value="1"/>
</dbReference>
<keyword evidence="2 5" id="KW-0378">Hydrolase</keyword>
<gene>
    <name evidence="6" type="ORF">EVEC_LOCUS385</name>
</gene>
<dbReference type="STRING" id="51028.A0A0N4UTH0"/>
<proteinExistence type="inferred from homology"/>
<evidence type="ECO:0000313" key="6">
    <source>
        <dbReference type="EMBL" id="VDD85242.1"/>
    </source>
</evidence>
<name>A0A0N4UTH0_ENTVE</name>
<dbReference type="EMBL" id="UXUI01000475">
    <property type="protein sequence ID" value="VDD85242.1"/>
    <property type="molecule type" value="Genomic_DNA"/>
</dbReference>
<dbReference type="GO" id="GO:0045134">
    <property type="term" value="F:UDP phosphatase activity"/>
    <property type="evidence" value="ECO:0007669"/>
    <property type="project" value="TreeGrafter"/>
</dbReference>
<keyword evidence="7" id="KW-1185">Reference proteome</keyword>
<dbReference type="WBParaSite" id="EVEC_0000057901-mRNA-1">
    <property type="protein sequence ID" value="EVEC_0000057901-mRNA-1"/>
    <property type="gene ID" value="EVEC_0000057901"/>
</dbReference>
<evidence type="ECO:0000256" key="2">
    <source>
        <dbReference type="ARBA" id="ARBA00022801"/>
    </source>
</evidence>
<reference evidence="8" key="1">
    <citation type="submission" date="2017-02" db="UniProtKB">
        <authorList>
            <consortium name="WormBaseParasite"/>
        </authorList>
    </citation>
    <scope>IDENTIFICATION</scope>
</reference>
<dbReference type="GO" id="GO:0006256">
    <property type="term" value="P:UDP catabolic process"/>
    <property type="evidence" value="ECO:0007669"/>
    <property type="project" value="TreeGrafter"/>
</dbReference>
<dbReference type="InterPro" id="IPR000407">
    <property type="entry name" value="GDA1_CD39_NTPase"/>
</dbReference>
<keyword evidence="4" id="KW-0547">Nucleotide-binding</keyword>
<feature type="binding site" evidence="4">
    <location>
        <begin position="186"/>
        <end position="190"/>
    </location>
    <ligand>
        <name>ATP</name>
        <dbReference type="ChEBI" id="CHEBI:30616"/>
    </ligand>
</feature>
<dbReference type="GO" id="GO:0017111">
    <property type="term" value="F:ribonucleoside triphosphate phosphatase activity"/>
    <property type="evidence" value="ECO:0007669"/>
    <property type="project" value="TreeGrafter"/>
</dbReference>
<dbReference type="GO" id="GO:0005794">
    <property type="term" value="C:Golgi apparatus"/>
    <property type="evidence" value="ECO:0007669"/>
    <property type="project" value="TreeGrafter"/>
</dbReference>
<dbReference type="Pfam" id="PF01150">
    <property type="entry name" value="GDA1_CD39"/>
    <property type="match status" value="1"/>
</dbReference>
<dbReference type="GO" id="GO:0046036">
    <property type="term" value="P:CTP metabolic process"/>
    <property type="evidence" value="ECO:0007669"/>
    <property type="project" value="TreeGrafter"/>
</dbReference>
<dbReference type="OrthoDB" id="6372431at2759"/>
<evidence type="ECO:0000256" key="5">
    <source>
        <dbReference type="RuleBase" id="RU003833"/>
    </source>
</evidence>
<sequence length="364" mass="40887">MMNFNRAIAIEETDLFEWSYGVIIDAGSTGSRLFLYKWKVVSENKLIDIHPVFDNFNLPVVKKVTPGLSSFSDSPDSATGYMKPLFDYVNSYVPETKVLYTPVFIFATAGMRLLSLSSQEAILQNLRTNLPSVTRMHIVPENIRVIEGKWEGIYSWIAVNYILGRFDENISGSHRKSTVGMADMGGASVQIAFEVGKKDSTSGGGYEEVNLGCTNDDLYKYRLFVTTFLGYGVNEGLRKYEQSLNRSITFDNDTAPVIVKDPCLPLNLVKRVGAKNSSYFIRKGTGNWEECFLDVSKLITESSEPQCYKEKCYLGKVVAPSLSLSSIELYGFSEYWFSLEDVLDLGGTYNFSAVVTKARRFCRQ</sequence>
<dbReference type="Gene3D" id="3.30.420.40">
    <property type="match status" value="1"/>
</dbReference>
<dbReference type="PROSITE" id="PS01238">
    <property type="entry name" value="GDA1_CD39_NTPASE"/>
    <property type="match status" value="1"/>
</dbReference>
<dbReference type="Gene3D" id="3.30.420.150">
    <property type="entry name" value="Exopolyphosphatase. Domain 2"/>
    <property type="match status" value="1"/>
</dbReference>
<feature type="active site" description="Proton acceptor" evidence="3">
    <location>
        <position position="151"/>
    </location>
</feature>